<accession>A0A9P8Y517</accession>
<keyword evidence="1" id="KW-1133">Transmembrane helix</keyword>
<dbReference type="EMBL" id="JAGTJQ010000007">
    <property type="protein sequence ID" value="KAH7027755.1"/>
    <property type="molecule type" value="Genomic_DNA"/>
</dbReference>
<reference evidence="2" key="1">
    <citation type="journal article" date="2021" name="Nat. Commun.">
        <title>Genetic determinants of endophytism in the Arabidopsis root mycobiome.</title>
        <authorList>
            <person name="Mesny F."/>
            <person name="Miyauchi S."/>
            <person name="Thiergart T."/>
            <person name="Pickel B."/>
            <person name="Atanasova L."/>
            <person name="Karlsson M."/>
            <person name="Huettel B."/>
            <person name="Barry K.W."/>
            <person name="Haridas S."/>
            <person name="Chen C."/>
            <person name="Bauer D."/>
            <person name="Andreopoulos W."/>
            <person name="Pangilinan J."/>
            <person name="LaButti K."/>
            <person name="Riley R."/>
            <person name="Lipzen A."/>
            <person name="Clum A."/>
            <person name="Drula E."/>
            <person name="Henrissat B."/>
            <person name="Kohler A."/>
            <person name="Grigoriev I.V."/>
            <person name="Martin F.M."/>
            <person name="Hacquard S."/>
        </authorList>
    </citation>
    <scope>NUCLEOTIDE SEQUENCE</scope>
    <source>
        <strain evidence="2">MPI-CAGE-CH-0230</strain>
    </source>
</reference>
<dbReference type="Proteomes" id="UP000756346">
    <property type="component" value="Unassembled WGS sequence"/>
</dbReference>
<keyword evidence="3" id="KW-1185">Reference proteome</keyword>
<keyword evidence="1" id="KW-0472">Membrane</keyword>
<organism evidence="2 3">
    <name type="scientific">Microdochium trichocladiopsis</name>
    <dbReference type="NCBI Taxonomy" id="1682393"/>
    <lineage>
        <taxon>Eukaryota</taxon>
        <taxon>Fungi</taxon>
        <taxon>Dikarya</taxon>
        <taxon>Ascomycota</taxon>
        <taxon>Pezizomycotina</taxon>
        <taxon>Sordariomycetes</taxon>
        <taxon>Xylariomycetidae</taxon>
        <taxon>Xylariales</taxon>
        <taxon>Microdochiaceae</taxon>
        <taxon>Microdochium</taxon>
    </lineage>
</organism>
<evidence type="ECO:0000313" key="2">
    <source>
        <dbReference type="EMBL" id="KAH7027755.1"/>
    </source>
</evidence>
<dbReference type="AlphaFoldDB" id="A0A9P8Y517"/>
<sequence>MDRSSHRLCLCLSCHCSPGARRGVREAAGWRNLCSRIHSGSRWGRRAAGAHNGLDGIIARALPKWAPPTPMWGRSPAAVPACSFLARGWPRLPSAYSLLFLHSCLIQVALFLSLCIYKSRADLFGHSPYLLSSSTQHEALLAFGGHSDVPLDRRSRSHLKIFA</sequence>
<proteinExistence type="predicted"/>
<evidence type="ECO:0000313" key="3">
    <source>
        <dbReference type="Proteomes" id="UP000756346"/>
    </source>
</evidence>
<dbReference type="GeneID" id="70177945"/>
<comment type="caution">
    <text evidence="2">The sequence shown here is derived from an EMBL/GenBank/DDBJ whole genome shotgun (WGS) entry which is preliminary data.</text>
</comment>
<protein>
    <submittedName>
        <fullName evidence="2">Uncharacterized protein</fullName>
    </submittedName>
</protein>
<dbReference type="RefSeq" id="XP_046010554.1">
    <property type="nucleotide sequence ID" value="XM_046148399.1"/>
</dbReference>
<name>A0A9P8Y517_9PEZI</name>
<gene>
    <name evidence="2" type="ORF">B0I36DRAFT_143001</name>
</gene>
<keyword evidence="1" id="KW-0812">Transmembrane</keyword>
<feature type="transmembrane region" description="Helical" evidence="1">
    <location>
        <begin position="95"/>
        <end position="117"/>
    </location>
</feature>
<evidence type="ECO:0000256" key="1">
    <source>
        <dbReference type="SAM" id="Phobius"/>
    </source>
</evidence>